<keyword evidence="3" id="KW-1185">Reference proteome</keyword>
<sequence length="71" mass="8105">MMTARIEEDNDEWRRQRRASTKTTTSFDDATASFDDATASFDEDNDAIATQRQGGDDDLERKTERDGKEGR</sequence>
<evidence type="ECO:0000313" key="2">
    <source>
        <dbReference type="EMBL" id="KAK2662348.1"/>
    </source>
</evidence>
<reference evidence="2" key="1">
    <citation type="journal article" date="2023" name="Plant J.">
        <title>Genome sequences and population genomics provide insights into the demographic history, inbreeding, and mutation load of two 'living fossil' tree species of Dipteronia.</title>
        <authorList>
            <person name="Feng Y."/>
            <person name="Comes H.P."/>
            <person name="Chen J."/>
            <person name="Zhu S."/>
            <person name="Lu R."/>
            <person name="Zhang X."/>
            <person name="Li P."/>
            <person name="Qiu J."/>
            <person name="Olsen K.M."/>
            <person name="Qiu Y."/>
        </authorList>
    </citation>
    <scope>NUCLEOTIDE SEQUENCE</scope>
    <source>
        <strain evidence="2">KIB01</strain>
    </source>
</reference>
<feature type="compositionally biased region" description="Basic and acidic residues" evidence="1">
    <location>
        <begin position="59"/>
        <end position="71"/>
    </location>
</feature>
<dbReference type="AlphaFoldDB" id="A0AAD9XNX8"/>
<feature type="compositionally biased region" description="Low complexity" evidence="1">
    <location>
        <begin position="21"/>
        <end position="40"/>
    </location>
</feature>
<evidence type="ECO:0000313" key="3">
    <source>
        <dbReference type="Proteomes" id="UP001280121"/>
    </source>
</evidence>
<comment type="caution">
    <text evidence="2">The sequence shown here is derived from an EMBL/GenBank/DDBJ whole genome shotgun (WGS) entry which is preliminary data.</text>
</comment>
<name>A0AAD9XNX8_9ROSI</name>
<protein>
    <submittedName>
        <fullName evidence="2">Uncharacterized protein</fullName>
    </submittedName>
</protein>
<proteinExistence type="predicted"/>
<dbReference type="Proteomes" id="UP001280121">
    <property type="component" value="Unassembled WGS sequence"/>
</dbReference>
<organism evidence="2 3">
    <name type="scientific">Dipteronia dyeriana</name>
    <dbReference type="NCBI Taxonomy" id="168575"/>
    <lineage>
        <taxon>Eukaryota</taxon>
        <taxon>Viridiplantae</taxon>
        <taxon>Streptophyta</taxon>
        <taxon>Embryophyta</taxon>
        <taxon>Tracheophyta</taxon>
        <taxon>Spermatophyta</taxon>
        <taxon>Magnoliopsida</taxon>
        <taxon>eudicotyledons</taxon>
        <taxon>Gunneridae</taxon>
        <taxon>Pentapetalae</taxon>
        <taxon>rosids</taxon>
        <taxon>malvids</taxon>
        <taxon>Sapindales</taxon>
        <taxon>Sapindaceae</taxon>
        <taxon>Hippocastanoideae</taxon>
        <taxon>Acereae</taxon>
        <taxon>Dipteronia</taxon>
    </lineage>
</organism>
<gene>
    <name evidence="2" type="ORF">Ddye_000922</name>
</gene>
<dbReference type="EMBL" id="JANJYI010000001">
    <property type="protein sequence ID" value="KAK2662348.1"/>
    <property type="molecule type" value="Genomic_DNA"/>
</dbReference>
<feature type="region of interest" description="Disordered" evidence="1">
    <location>
        <begin position="1"/>
        <end position="71"/>
    </location>
</feature>
<evidence type="ECO:0000256" key="1">
    <source>
        <dbReference type="SAM" id="MobiDB-lite"/>
    </source>
</evidence>
<accession>A0AAD9XNX8</accession>